<dbReference type="SMART" id="SM00256">
    <property type="entry name" value="FBOX"/>
    <property type="match status" value="1"/>
</dbReference>
<dbReference type="Proteomes" id="UP000006514">
    <property type="component" value="Unassembled WGS sequence"/>
</dbReference>
<dbReference type="SUPFAM" id="SSF81383">
    <property type="entry name" value="F-box domain"/>
    <property type="match status" value="1"/>
</dbReference>
<dbReference type="InterPro" id="IPR001810">
    <property type="entry name" value="F-box_dom"/>
</dbReference>
<organism evidence="2 3">
    <name type="scientific">Auricularia subglabra (strain TFB-10046 / SS5)</name>
    <name type="common">White-rot fungus</name>
    <name type="synonym">Auricularia delicata (strain TFB10046)</name>
    <dbReference type="NCBI Taxonomy" id="717982"/>
    <lineage>
        <taxon>Eukaryota</taxon>
        <taxon>Fungi</taxon>
        <taxon>Dikarya</taxon>
        <taxon>Basidiomycota</taxon>
        <taxon>Agaricomycotina</taxon>
        <taxon>Agaricomycetes</taxon>
        <taxon>Auriculariales</taxon>
        <taxon>Auriculariaceae</taxon>
        <taxon>Auricularia</taxon>
    </lineage>
</organism>
<dbReference type="Pfam" id="PF12937">
    <property type="entry name" value="F-box-like"/>
    <property type="match status" value="1"/>
</dbReference>
<dbReference type="AlphaFoldDB" id="J0DCB0"/>
<dbReference type="KEGG" id="adl:AURDEDRAFT_187244"/>
<protein>
    <recommendedName>
        <fullName evidence="1">F-box domain-containing protein</fullName>
    </recommendedName>
</protein>
<dbReference type="InterPro" id="IPR036047">
    <property type="entry name" value="F-box-like_dom_sf"/>
</dbReference>
<dbReference type="OrthoDB" id="3046363at2759"/>
<sequence>MMPDSTRRLPPEVLAACFTFLDLGELVSASHVSQSWRTAALSFPALWSNIVIFARLGTSGRLLHMAVSRAGQLPLDVEYTQISPMPTQSMLKAVGQYFPRFRSFKWTCYPGYIDLSLPAPLLREFCCSEWMCSIPQDFLGGRAGALRTLHLDDAVFPETCPALARVTDLRARYPEFADEGGRLLHIFDLCPRLEVLRLRDLDGVPGRELPAGPAPRTLRKVTLDAWTSCDLLLLYAVWELEAVADVQLRMPLGASLRIAPFIGGAVELSVLFDGDRDAVHITAELPDARTRKVTCDDVGDPVATLAEMLRDGAALSHMQTLSVPLGVLGRALAGAHHWPALSHLIVHIYADDMHPDGAPRSSWAHLNCLRSAPALESLALHIQTHSMVTVDDARNLREHLSTLTGCIPREVQVYGFPRAVVREMRANDDDGPRILFSEFSSFSDGTLDAQI</sequence>
<dbReference type="Gene3D" id="1.20.1280.50">
    <property type="match status" value="1"/>
</dbReference>
<evidence type="ECO:0000259" key="1">
    <source>
        <dbReference type="PROSITE" id="PS50181"/>
    </source>
</evidence>
<dbReference type="PROSITE" id="PS50181">
    <property type="entry name" value="FBOX"/>
    <property type="match status" value="1"/>
</dbReference>
<keyword evidence="3" id="KW-1185">Reference proteome</keyword>
<name>J0DCB0_AURST</name>
<accession>J0DCB0</accession>
<evidence type="ECO:0000313" key="3">
    <source>
        <dbReference type="Proteomes" id="UP000006514"/>
    </source>
</evidence>
<dbReference type="InParanoid" id="J0DCB0"/>
<proteinExistence type="predicted"/>
<evidence type="ECO:0000313" key="2">
    <source>
        <dbReference type="EMBL" id="EJD39734.1"/>
    </source>
</evidence>
<reference evidence="3" key="1">
    <citation type="journal article" date="2012" name="Science">
        <title>The Paleozoic origin of enzymatic lignin decomposition reconstructed from 31 fungal genomes.</title>
        <authorList>
            <person name="Floudas D."/>
            <person name="Binder M."/>
            <person name="Riley R."/>
            <person name="Barry K."/>
            <person name="Blanchette R.A."/>
            <person name="Henrissat B."/>
            <person name="Martinez A.T."/>
            <person name="Otillar R."/>
            <person name="Spatafora J.W."/>
            <person name="Yadav J.S."/>
            <person name="Aerts A."/>
            <person name="Benoit I."/>
            <person name="Boyd A."/>
            <person name="Carlson A."/>
            <person name="Copeland A."/>
            <person name="Coutinho P.M."/>
            <person name="de Vries R.P."/>
            <person name="Ferreira P."/>
            <person name="Findley K."/>
            <person name="Foster B."/>
            <person name="Gaskell J."/>
            <person name="Glotzer D."/>
            <person name="Gorecki P."/>
            <person name="Heitman J."/>
            <person name="Hesse C."/>
            <person name="Hori C."/>
            <person name="Igarashi K."/>
            <person name="Jurgens J.A."/>
            <person name="Kallen N."/>
            <person name="Kersten P."/>
            <person name="Kohler A."/>
            <person name="Kuees U."/>
            <person name="Kumar T.K.A."/>
            <person name="Kuo A."/>
            <person name="LaButti K."/>
            <person name="Larrondo L.F."/>
            <person name="Lindquist E."/>
            <person name="Ling A."/>
            <person name="Lombard V."/>
            <person name="Lucas S."/>
            <person name="Lundell T."/>
            <person name="Martin R."/>
            <person name="McLaughlin D.J."/>
            <person name="Morgenstern I."/>
            <person name="Morin E."/>
            <person name="Murat C."/>
            <person name="Nagy L.G."/>
            <person name="Nolan M."/>
            <person name="Ohm R.A."/>
            <person name="Patyshakuliyeva A."/>
            <person name="Rokas A."/>
            <person name="Ruiz-Duenas F.J."/>
            <person name="Sabat G."/>
            <person name="Salamov A."/>
            <person name="Samejima M."/>
            <person name="Schmutz J."/>
            <person name="Slot J.C."/>
            <person name="St John F."/>
            <person name="Stenlid J."/>
            <person name="Sun H."/>
            <person name="Sun S."/>
            <person name="Syed K."/>
            <person name="Tsang A."/>
            <person name="Wiebenga A."/>
            <person name="Young D."/>
            <person name="Pisabarro A."/>
            <person name="Eastwood D.C."/>
            <person name="Martin F."/>
            <person name="Cullen D."/>
            <person name="Grigoriev I.V."/>
            <person name="Hibbett D.S."/>
        </authorList>
    </citation>
    <scope>NUCLEOTIDE SEQUENCE [LARGE SCALE GENOMIC DNA]</scope>
    <source>
        <strain evidence="3">TFB10046</strain>
    </source>
</reference>
<gene>
    <name evidence="2" type="ORF">AURDEDRAFT_187244</name>
</gene>
<dbReference type="EMBL" id="JH687810">
    <property type="protein sequence ID" value="EJD39734.1"/>
    <property type="molecule type" value="Genomic_DNA"/>
</dbReference>
<feature type="domain" description="F-box" evidence="1">
    <location>
        <begin position="3"/>
        <end position="50"/>
    </location>
</feature>